<comment type="caution">
    <text evidence="2">The sequence shown here is derived from an EMBL/GenBank/DDBJ whole genome shotgun (WGS) entry which is preliminary data.</text>
</comment>
<dbReference type="AlphaFoldDB" id="A0A7X1TMJ4"/>
<evidence type="ECO:0000256" key="1">
    <source>
        <dbReference type="SAM" id="MobiDB-lite"/>
    </source>
</evidence>
<protein>
    <submittedName>
        <fullName evidence="2">DUF1795 domain-containing protein</fullName>
    </submittedName>
</protein>
<evidence type="ECO:0000313" key="3">
    <source>
        <dbReference type="Proteomes" id="UP000326464"/>
    </source>
</evidence>
<keyword evidence="3" id="KW-1185">Reference proteome</keyword>
<dbReference type="RefSeq" id="WP_152812211.1">
    <property type="nucleotide sequence ID" value="NZ_VJXX01000001.1"/>
</dbReference>
<proteinExistence type="predicted"/>
<feature type="region of interest" description="Disordered" evidence="1">
    <location>
        <begin position="153"/>
        <end position="174"/>
    </location>
</feature>
<name>A0A7X1TMJ4_9MICC</name>
<dbReference type="EMBL" id="VJXX01000001">
    <property type="protein sequence ID" value="MPY09702.1"/>
    <property type="molecule type" value="Genomic_DNA"/>
</dbReference>
<dbReference type="Proteomes" id="UP000326464">
    <property type="component" value="Unassembled WGS sequence"/>
</dbReference>
<evidence type="ECO:0000313" key="2">
    <source>
        <dbReference type="EMBL" id="MPY09702.1"/>
    </source>
</evidence>
<dbReference type="OrthoDB" id="4863923at2"/>
<feature type="compositionally biased region" description="Low complexity" evidence="1">
    <location>
        <begin position="156"/>
        <end position="170"/>
    </location>
</feature>
<organism evidence="2 3">
    <name type="scientific">Arthrobacter bussei</name>
    <dbReference type="NCBI Taxonomy" id="2594179"/>
    <lineage>
        <taxon>Bacteria</taxon>
        <taxon>Bacillati</taxon>
        <taxon>Actinomycetota</taxon>
        <taxon>Actinomycetes</taxon>
        <taxon>Micrococcales</taxon>
        <taxon>Micrococcaceae</taxon>
        <taxon>Arthrobacter</taxon>
    </lineage>
</organism>
<gene>
    <name evidence="2" type="ORF">FNH21_03025</name>
</gene>
<reference evidence="3" key="1">
    <citation type="submission" date="2019-07" db="EMBL/GenBank/DDBJ databases">
        <title>Arthrobacter KR32 sp. nov., isolated from mountain cheese made of cows milk.</title>
        <authorList>
            <person name="Flegler A."/>
        </authorList>
    </citation>
    <scope>NUCLEOTIDE SEQUENCE [LARGE SCALE GENOMIC DNA]</scope>
    <source>
        <strain evidence="3">KR32</strain>
    </source>
</reference>
<dbReference type="Gene3D" id="3.40.1000.10">
    <property type="entry name" value="Mog1/PsbP, alpha/beta/alpha sandwich"/>
    <property type="match status" value="1"/>
</dbReference>
<accession>A0A7X1TMJ4</accession>
<sequence length="435" mass="45282">MTTQLDQGWTWETAGPVSVPRLGAWQRLSERGAALVLAHPEVPEGTFRPNLVVRLGESGGASLALLATRAVISSLRSLPGAHVVGHEEATLGGHPARRQKITYEQAGQAVCAVRWLCVVGGLSLEITCSFAPEQLMGMEPLLHRMVSLATVETRQTTPPAGAPAVTGPEPALDRTASEHLGRPLEDLSRIAAVQPFVAGGHIVGDEALGLLMSRAEDRAGASDRAEEGPLRAELAAAGLLDATGVSTTAGRHLLAPLREQTFSFTVGASRTDLATSLTAWVGPAGAFLVSGPAPAGDPAVPALGRSRVQAVNVAGLPALIVSWLGVGPAWSYTGEHLALTAEAFARRLETGPVTSPPGRDPGLARMWREPWLAWSLQDAGAAAPASTWLSAGTAGQHLVFVNGTGGVELEPFESAAVWSVLARHVHDGMVRLGAY</sequence>